<dbReference type="Pfam" id="PF13472">
    <property type="entry name" value="Lipase_GDSL_2"/>
    <property type="match status" value="1"/>
</dbReference>
<name>K6W862_9ACTN</name>
<organism evidence="5 6">
    <name type="scientific">Gordonia rhizosphera NBRC 16068</name>
    <dbReference type="NCBI Taxonomy" id="1108045"/>
    <lineage>
        <taxon>Bacteria</taxon>
        <taxon>Bacillati</taxon>
        <taxon>Actinomycetota</taxon>
        <taxon>Actinomycetes</taxon>
        <taxon>Mycobacteriales</taxon>
        <taxon>Gordoniaceae</taxon>
        <taxon>Gordonia</taxon>
    </lineage>
</organism>
<gene>
    <name evidence="5" type="ORF">GORHZ_076_00070</name>
</gene>
<feature type="chain" id="PRO_5038616483" description="SGNH hydrolase-type esterase domain-containing protein" evidence="3">
    <location>
        <begin position="26"/>
        <end position="295"/>
    </location>
</feature>
<feature type="active site" description="Nucleophile" evidence="1">
    <location>
        <position position="52"/>
    </location>
</feature>
<keyword evidence="2" id="KW-1015">Disulfide bond</keyword>
<dbReference type="PANTHER" id="PTHR37981:SF1">
    <property type="entry name" value="SGNH HYDROLASE-TYPE ESTERASE DOMAIN-CONTAINING PROTEIN"/>
    <property type="match status" value="1"/>
</dbReference>
<evidence type="ECO:0000313" key="6">
    <source>
        <dbReference type="Proteomes" id="UP000008363"/>
    </source>
</evidence>
<evidence type="ECO:0000256" key="1">
    <source>
        <dbReference type="PIRSR" id="PIRSR637460-1"/>
    </source>
</evidence>
<dbReference type="PROSITE" id="PS51257">
    <property type="entry name" value="PROKAR_LIPOPROTEIN"/>
    <property type="match status" value="1"/>
</dbReference>
<dbReference type="Gene3D" id="3.40.50.1110">
    <property type="entry name" value="SGNH hydrolase"/>
    <property type="match status" value="1"/>
</dbReference>
<dbReference type="SUPFAM" id="SSF52266">
    <property type="entry name" value="SGNH hydrolase"/>
    <property type="match status" value="1"/>
</dbReference>
<accession>K6W862</accession>
<keyword evidence="6" id="KW-1185">Reference proteome</keyword>
<evidence type="ECO:0000259" key="4">
    <source>
        <dbReference type="Pfam" id="PF13472"/>
    </source>
</evidence>
<dbReference type="RefSeq" id="WP_006332334.1">
    <property type="nucleotide sequence ID" value="NZ_BAHC01000076.1"/>
</dbReference>
<dbReference type="EMBL" id="BAHC01000076">
    <property type="protein sequence ID" value="GAB89931.1"/>
    <property type="molecule type" value="Genomic_DNA"/>
</dbReference>
<proteinExistence type="predicted"/>
<feature type="signal peptide" evidence="3">
    <location>
        <begin position="1"/>
        <end position="25"/>
    </location>
</feature>
<dbReference type="GO" id="GO:0004806">
    <property type="term" value="F:triacylglycerol lipase activity"/>
    <property type="evidence" value="ECO:0007669"/>
    <property type="project" value="TreeGrafter"/>
</dbReference>
<dbReference type="Proteomes" id="UP000008363">
    <property type="component" value="Unassembled WGS sequence"/>
</dbReference>
<dbReference type="STRING" id="1108045.GORHZ_076_00070"/>
<feature type="disulfide bond" evidence="2">
    <location>
        <begin position="207"/>
        <end position="256"/>
    </location>
</feature>
<dbReference type="InterPro" id="IPR013830">
    <property type="entry name" value="SGNH_hydro"/>
</dbReference>
<dbReference type="InterPro" id="IPR037460">
    <property type="entry name" value="SEST-like"/>
</dbReference>
<protein>
    <recommendedName>
        <fullName evidence="4">SGNH hydrolase-type esterase domain-containing protein</fullName>
    </recommendedName>
</protein>
<dbReference type="CDD" id="cd01823">
    <property type="entry name" value="SEST_like"/>
    <property type="match status" value="1"/>
</dbReference>
<sequence length="295" mass="29887">MRAVAVVVSALVLVLGGCASTVDDAVTPGTSSSVASSSAAAGEPLLVNLGDSYSAAAGVPPLVADSPVMCFRSSRNFAHLVAAGEGYRLDDVSCSGADTADFFAAQYQGVPPQLDAVSGDAGVVTLMIGGNDSDIYTNAIRTCAELAAGDPTGAPCRDRHGTEFTDTVDSTTFPALVRAFTAVRAKAPGSEIVAVGYPWILPSDTGCYPTVPVSTGDVPYLRDLQAALNDAIAKAAAQTDITFVDMSEISEGHDACAPAGQRWIEPQVGAVGASPLHPNEAGQEAIADQVQGALG</sequence>
<dbReference type="AlphaFoldDB" id="K6W862"/>
<feature type="disulfide bond" evidence="2">
    <location>
        <begin position="70"/>
        <end position="94"/>
    </location>
</feature>
<evidence type="ECO:0000256" key="2">
    <source>
        <dbReference type="PIRSR" id="PIRSR637460-2"/>
    </source>
</evidence>
<feature type="disulfide bond" evidence="2">
    <location>
        <begin position="143"/>
        <end position="156"/>
    </location>
</feature>
<dbReference type="GO" id="GO:0019433">
    <property type="term" value="P:triglyceride catabolic process"/>
    <property type="evidence" value="ECO:0007669"/>
    <property type="project" value="TreeGrafter"/>
</dbReference>
<dbReference type="OrthoDB" id="5503950at2"/>
<reference evidence="5 6" key="1">
    <citation type="submission" date="2012-08" db="EMBL/GenBank/DDBJ databases">
        <title>Whole genome shotgun sequence of Gordonia rhizosphera NBRC 16068.</title>
        <authorList>
            <person name="Takarada H."/>
            <person name="Isaki S."/>
            <person name="Hosoyama A."/>
            <person name="Tsuchikane K."/>
            <person name="Katsumata H."/>
            <person name="Baba S."/>
            <person name="Ohji S."/>
            <person name="Yamazaki S."/>
            <person name="Fujita N."/>
        </authorList>
    </citation>
    <scope>NUCLEOTIDE SEQUENCE [LARGE SCALE GENOMIC DNA]</scope>
    <source>
        <strain evidence="5 6">NBRC 16068</strain>
    </source>
</reference>
<feature type="domain" description="SGNH hydrolase-type esterase" evidence="4">
    <location>
        <begin position="49"/>
        <end position="285"/>
    </location>
</feature>
<feature type="active site" evidence="1">
    <location>
        <position position="277"/>
    </location>
</feature>
<dbReference type="InterPro" id="IPR036514">
    <property type="entry name" value="SGNH_hydro_sf"/>
</dbReference>
<dbReference type="eggNOG" id="COG2755">
    <property type="taxonomic scope" value="Bacteria"/>
</dbReference>
<comment type="caution">
    <text evidence="5">The sequence shown here is derived from an EMBL/GenBank/DDBJ whole genome shotgun (WGS) entry which is preliminary data.</text>
</comment>
<dbReference type="PANTHER" id="PTHR37981">
    <property type="entry name" value="LIPASE 2"/>
    <property type="match status" value="1"/>
</dbReference>
<keyword evidence="3" id="KW-0732">Signal</keyword>
<evidence type="ECO:0000313" key="5">
    <source>
        <dbReference type="EMBL" id="GAB89931.1"/>
    </source>
</evidence>
<evidence type="ECO:0000256" key="3">
    <source>
        <dbReference type="SAM" id="SignalP"/>
    </source>
</evidence>